<dbReference type="OrthoDB" id="2631350at2759"/>
<accession>A0A9P7D407</accession>
<organism evidence="1 2">
    <name type="scientific">Suillus placidus</name>
    <dbReference type="NCBI Taxonomy" id="48579"/>
    <lineage>
        <taxon>Eukaryota</taxon>
        <taxon>Fungi</taxon>
        <taxon>Dikarya</taxon>
        <taxon>Basidiomycota</taxon>
        <taxon>Agaricomycotina</taxon>
        <taxon>Agaricomycetes</taxon>
        <taxon>Agaricomycetidae</taxon>
        <taxon>Boletales</taxon>
        <taxon>Suillineae</taxon>
        <taxon>Suillaceae</taxon>
        <taxon>Suillus</taxon>
    </lineage>
</organism>
<name>A0A9P7D407_9AGAM</name>
<reference evidence="1" key="1">
    <citation type="journal article" date="2020" name="New Phytol.">
        <title>Comparative genomics reveals dynamic genome evolution in host specialist ectomycorrhizal fungi.</title>
        <authorList>
            <person name="Lofgren L.A."/>
            <person name="Nguyen N.H."/>
            <person name="Vilgalys R."/>
            <person name="Ruytinx J."/>
            <person name="Liao H.L."/>
            <person name="Branco S."/>
            <person name="Kuo A."/>
            <person name="LaButti K."/>
            <person name="Lipzen A."/>
            <person name="Andreopoulos W."/>
            <person name="Pangilinan J."/>
            <person name="Riley R."/>
            <person name="Hundley H."/>
            <person name="Na H."/>
            <person name="Barry K."/>
            <person name="Grigoriev I.V."/>
            <person name="Stajich J.E."/>
            <person name="Kennedy P.G."/>
        </authorList>
    </citation>
    <scope>NUCLEOTIDE SEQUENCE</scope>
    <source>
        <strain evidence="1">DOB743</strain>
    </source>
</reference>
<comment type="caution">
    <text evidence="1">The sequence shown here is derived from an EMBL/GenBank/DDBJ whole genome shotgun (WGS) entry which is preliminary data.</text>
</comment>
<evidence type="ECO:0008006" key="3">
    <source>
        <dbReference type="Google" id="ProtNLM"/>
    </source>
</evidence>
<dbReference type="InterPro" id="IPR032675">
    <property type="entry name" value="LRR_dom_sf"/>
</dbReference>
<keyword evidence="2" id="KW-1185">Reference proteome</keyword>
<dbReference type="EMBL" id="JABBWD010000016">
    <property type="protein sequence ID" value="KAG1778308.1"/>
    <property type="molecule type" value="Genomic_DNA"/>
</dbReference>
<feature type="non-terminal residue" evidence="1">
    <location>
        <position position="485"/>
    </location>
</feature>
<proteinExistence type="predicted"/>
<dbReference type="SUPFAM" id="SSF52047">
    <property type="entry name" value="RNI-like"/>
    <property type="match status" value="1"/>
</dbReference>
<evidence type="ECO:0000313" key="2">
    <source>
        <dbReference type="Proteomes" id="UP000714275"/>
    </source>
</evidence>
<protein>
    <recommendedName>
        <fullName evidence="3">F-box domain-containing protein</fullName>
    </recommendedName>
</protein>
<dbReference type="Proteomes" id="UP000714275">
    <property type="component" value="Unassembled WGS sequence"/>
</dbReference>
<dbReference type="AlphaFoldDB" id="A0A9P7D407"/>
<evidence type="ECO:0000313" key="1">
    <source>
        <dbReference type="EMBL" id="KAG1778308.1"/>
    </source>
</evidence>
<sequence length="485" mass="55273">QALLVSDVLLDIFAQVNQIPSTGKKTSSRKSLASLAVTCKAFYEPAMDLLWAEVDQLEPLLGCVTRLHPLIYRRSHAPWDDTWAEGIEPLSVDEARQFLHHSARIRSLNTSSTDRLFPLLSVIPVEACVFPRLQSLTLFTIIHSGLYMSRTLRHCYLFIVNADPPQSIAVPGAALEDLSIKAFDKSTEDQLRMLSDRVRFCKQLVTLFCPPLDWAAWKHLSNLPTLVEVEIREVRGYCAPPWPLDWHIINFSPFLNVTALSFAVGSAAYVTTILQFPSLKMFWIMIDVVSSTEAERLFRALSHYKQTLEQLTFILGEYHDLRNNYLTVITHLLCFTQLRILQLESLDSCIYLDNNLFLKAMSAWPYIEFLKIEDSGLRPSITFRGLFTALRQCPQLESLQVLIDTVNIDIDPNAEPIQHTSLRTLDLEASEPPIENAEVLARIIFTWLPFVDQVNKDADDLEPWDEVNLHLISLRAAARRVMEVP</sequence>
<gene>
    <name evidence="1" type="ORF">EV702DRAFT_1220000</name>
</gene>
<dbReference type="Gene3D" id="3.80.10.10">
    <property type="entry name" value="Ribonuclease Inhibitor"/>
    <property type="match status" value="1"/>
</dbReference>